<evidence type="ECO:0000256" key="12">
    <source>
        <dbReference type="ARBA" id="ARBA00022786"/>
    </source>
</evidence>
<evidence type="ECO:0000256" key="13">
    <source>
        <dbReference type="ARBA" id="ARBA00022833"/>
    </source>
</evidence>
<dbReference type="SMART" id="SM00744">
    <property type="entry name" value="RINGv"/>
    <property type="match status" value="1"/>
</dbReference>
<evidence type="ECO:0000256" key="2">
    <source>
        <dbReference type="ARBA" id="ARBA00004514"/>
    </source>
</evidence>
<evidence type="ECO:0000256" key="1">
    <source>
        <dbReference type="ARBA" id="ARBA00000900"/>
    </source>
</evidence>
<dbReference type="InterPro" id="IPR054478">
    <property type="entry name" value="LTN1_UBC"/>
</dbReference>
<dbReference type="eggNOG" id="KOG0803">
    <property type="taxonomic scope" value="Eukaryota"/>
</dbReference>
<dbReference type="GO" id="GO:1990112">
    <property type="term" value="C:RQC complex"/>
    <property type="evidence" value="ECO:0007669"/>
    <property type="project" value="UniProtKB-UniRule"/>
</dbReference>
<gene>
    <name evidence="18" type="ORF">TRIADDRAFT_25333</name>
</gene>
<dbReference type="CTD" id="6754108"/>
<evidence type="ECO:0000256" key="14">
    <source>
        <dbReference type="ARBA" id="ARBA00032366"/>
    </source>
</evidence>
<dbReference type="AlphaFoldDB" id="B3RYB1"/>
<dbReference type="EC" id="2.3.2.27" evidence="5 16"/>
<dbReference type="GO" id="GO:1990116">
    <property type="term" value="P:ribosome-associated ubiquitin-dependent protein catabolic process"/>
    <property type="evidence" value="ECO:0007669"/>
    <property type="project" value="UniProtKB-UniRule"/>
</dbReference>
<dbReference type="Pfam" id="PF13639">
    <property type="entry name" value="zf-RING_2"/>
    <property type="match status" value="1"/>
</dbReference>
<comment type="similarity">
    <text evidence="4 16">Belongs to the LTN1 family.</text>
</comment>
<reference evidence="18 19" key="1">
    <citation type="journal article" date="2008" name="Nature">
        <title>The Trichoplax genome and the nature of placozoans.</title>
        <authorList>
            <person name="Srivastava M."/>
            <person name="Begovic E."/>
            <person name="Chapman J."/>
            <person name="Putnam N.H."/>
            <person name="Hellsten U."/>
            <person name="Kawashima T."/>
            <person name="Kuo A."/>
            <person name="Mitros T."/>
            <person name="Salamov A."/>
            <person name="Carpenter M.L."/>
            <person name="Signorovitch A.Y."/>
            <person name="Moreno M.A."/>
            <person name="Kamm K."/>
            <person name="Grimwood J."/>
            <person name="Schmutz J."/>
            <person name="Shapiro H."/>
            <person name="Grigoriev I.V."/>
            <person name="Buss L.W."/>
            <person name="Schierwater B."/>
            <person name="Dellaporta S.L."/>
            <person name="Rokhsar D.S."/>
        </authorList>
    </citation>
    <scope>NUCLEOTIDE SEQUENCE [LARGE SCALE GENOMIC DNA]</scope>
    <source>
        <strain evidence="18 19">Grell-BS-1999</strain>
    </source>
</reference>
<keyword evidence="19" id="KW-1185">Reference proteome</keyword>
<feature type="domain" description="RING-type" evidence="17">
    <location>
        <begin position="90"/>
        <end position="137"/>
    </location>
</feature>
<feature type="non-terminal residue" evidence="18">
    <location>
        <position position="1"/>
    </location>
</feature>
<keyword evidence="12 16" id="KW-0833">Ubl conjugation pathway</keyword>
<comment type="pathway">
    <text evidence="3 16">Protein modification; protein ubiquitination.</text>
</comment>
<dbReference type="EMBL" id="DS985245">
    <property type="protein sequence ID" value="EDV25005.1"/>
    <property type="molecule type" value="Genomic_DNA"/>
</dbReference>
<keyword evidence="13 16" id="KW-0862">Zinc</keyword>
<dbReference type="KEGG" id="tad:TRIADDRAFT_25333"/>
<dbReference type="PANTHER" id="PTHR12389">
    <property type="entry name" value="ZINC FINGER PROTEIN 294"/>
    <property type="match status" value="1"/>
</dbReference>
<evidence type="ECO:0000256" key="5">
    <source>
        <dbReference type="ARBA" id="ARBA00012483"/>
    </source>
</evidence>
<accession>B3RYB1</accession>
<dbReference type="STRING" id="10228.B3RYB1"/>
<dbReference type="InterPro" id="IPR001841">
    <property type="entry name" value="Znf_RING"/>
</dbReference>
<dbReference type="InterPro" id="IPR039795">
    <property type="entry name" value="LTN1/Rkr1"/>
</dbReference>
<comment type="catalytic activity">
    <reaction evidence="1 16">
        <text>S-ubiquitinyl-[E2 ubiquitin-conjugating enzyme]-L-cysteine + [acceptor protein]-L-lysine = [E2 ubiquitin-conjugating enzyme]-L-cysteine + N(6)-ubiquitinyl-[acceptor protein]-L-lysine.</text>
        <dbReference type="EC" id="2.3.2.27"/>
    </reaction>
</comment>
<evidence type="ECO:0000256" key="7">
    <source>
        <dbReference type="ARBA" id="ARBA00022490"/>
    </source>
</evidence>
<dbReference type="GO" id="GO:0016567">
    <property type="term" value="P:protein ubiquitination"/>
    <property type="evidence" value="ECO:0007669"/>
    <property type="project" value="UniProtKB-UniPathway"/>
</dbReference>
<evidence type="ECO:0000256" key="16">
    <source>
        <dbReference type="RuleBase" id="RU367090"/>
    </source>
</evidence>
<keyword evidence="11 15" id="KW-0863">Zinc-finger</keyword>
<comment type="subunit">
    <text evidence="16">Component of the ribosome quality control complex (RQC).</text>
</comment>
<dbReference type="InterPro" id="IPR013083">
    <property type="entry name" value="Znf_RING/FYVE/PHD"/>
</dbReference>
<evidence type="ECO:0000256" key="15">
    <source>
        <dbReference type="PROSITE-ProRule" id="PRU00175"/>
    </source>
</evidence>
<dbReference type="HOGENOM" id="CLU_096579_0_0_1"/>
<dbReference type="GeneID" id="6754108"/>
<dbReference type="InterPro" id="IPR011016">
    <property type="entry name" value="Znf_RING-CH"/>
</dbReference>
<name>B3RYB1_TRIAD</name>
<dbReference type="RefSeq" id="XP_002112895.1">
    <property type="nucleotide sequence ID" value="XM_002112859.1"/>
</dbReference>
<dbReference type="Proteomes" id="UP000009022">
    <property type="component" value="Unassembled WGS sequence"/>
</dbReference>
<keyword evidence="10" id="KW-0677">Repeat</keyword>
<evidence type="ECO:0000313" key="18">
    <source>
        <dbReference type="EMBL" id="EDV25005.1"/>
    </source>
</evidence>
<dbReference type="OrthoDB" id="6108at2759"/>
<dbReference type="GO" id="GO:0061630">
    <property type="term" value="F:ubiquitin protein ligase activity"/>
    <property type="evidence" value="ECO:0007669"/>
    <property type="project" value="UniProtKB-UniRule"/>
</dbReference>
<organism evidence="18 19">
    <name type="scientific">Trichoplax adhaerens</name>
    <name type="common">Trichoplax reptans</name>
    <dbReference type="NCBI Taxonomy" id="10228"/>
    <lineage>
        <taxon>Eukaryota</taxon>
        <taxon>Metazoa</taxon>
        <taxon>Placozoa</taxon>
        <taxon>Uniplacotomia</taxon>
        <taxon>Trichoplacea</taxon>
        <taxon>Trichoplacidae</taxon>
        <taxon>Trichoplax</taxon>
    </lineage>
</organism>
<dbReference type="UniPathway" id="UPA00143"/>
<dbReference type="FunFam" id="3.30.40.10:FF:000038">
    <property type="entry name" value="E3 ubiquitin-protein ligase listerin"/>
    <property type="match status" value="1"/>
</dbReference>
<dbReference type="PANTHER" id="PTHR12389:SF0">
    <property type="entry name" value="E3 UBIQUITIN-PROTEIN LIGASE LISTERIN"/>
    <property type="match status" value="1"/>
</dbReference>
<dbReference type="InParanoid" id="B3RYB1"/>
<dbReference type="InterPro" id="IPR039804">
    <property type="entry name" value="RING-CH-C4HC3_LTN1"/>
</dbReference>
<proteinExistence type="inferred from homology"/>
<evidence type="ECO:0000256" key="10">
    <source>
        <dbReference type="ARBA" id="ARBA00022737"/>
    </source>
</evidence>
<keyword evidence="8 16" id="KW-0808">Transferase</keyword>
<evidence type="ECO:0000256" key="4">
    <source>
        <dbReference type="ARBA" id="ARBA00007997"/>
    </source>
</evidence>
<dbReference type="SUPFAM" id="SSF57850">
    <property type="entry name" value="RING/U-box"/>
    <property type="match status" value="1"/>
</dbReference>
<keyword evidence="9 16" id="KW-0479">Metal-binding</keyword>
<dbReference type="PhylomeDB" id="B3RYB1"/>
<evidence type="ECO:0000256" key="11">
    <source>
        <dbReference type="ARBA" id="ARBA00022771"/>
    </source>
</evidence>
<keyword evidence="7" id="KW-0963">Cytoplasm</keyword>
<protein>
    <recommendedName>
        <fullName evidence="6 16">E3 ubiquitin-protein ligase listerin</fullName>
        <ecNumber evidence="5 16">2.3.2.27</ecNumber>
    </recommendedName>
    <alternativeName>
        <fullName evidence="14 16">RING-type E3 ubiquitin transferase listerin</fullName>
    </alternativeName>
</protein>
<dbReference type="OMA" id="GSMELIM"/>
<sequence length="140" mass="16044">IRTRTSLNEVIATYTMGEVSMELIVRLAANHPLRTVIVETGQRIGVPIGQWRNWILQMTTFLSNQNGTIIDSLALWKRNIDKKFEGLEECMICFSVIHSSNLALPKLTCKTCKKKFHSTCLYKWFNTSNQSTCPLCRSLF</sequence>
<dbReference type="GO" id="GO:0005829">
    <property type="term" value="C:cytosol"/>
    <property type="evidence" value="ECO:0007669"/>
    <property type="project" value="UniProtKB-SubCell"/>
</dbReference>
<evidence type="ECO:0000313" key="19">
    <source>
        <dbReference type="Proteomes" id="UP000009022"/>
    </source>
</evidence>
<evidence type="ECO:0000256" key="9">
    <source>
        <dbReference type="ARBA" id="ARBA00022723"/>
    </source>
</evidence>
<dbReference type="GO" id="GO:0072344">
    <property type="term" value="P:rescue of stalled ribosome"/>
    <property type="evidence" value="ECO:0007669"/>
    <property type="project" value="UniProtKB-UniRule"/>
</dbReference>
<dbReference type="PROSITE" id="PS50089">
    <property type="entry name" value="ZF_RING_2"/>
    <property type="match status" value="1"/>
</dbReference>
<comment type="function">
    <text evidence="16">E3 ubiquitin-protein ligase. Component of the ribosome quality control complex (RQC), a ribosome-associated complex that mediates ubiquitination and extraction of incompletely synthesized nascent chains for proteasomal degradation.</text>
</comment>
<dbReference type="GO" id="GO:0008270">
    <property type="term" value="F:zinc ion binding"/>
    <property type="evidence" value="ECO:0007669"/>
    <property type="project" value="UniProtKB-KW"/>
</dbReference>
<evidence type="ECO:0000256" key="3">
    <source>
        <dbReference type="ARBA" id="ARBA00004906"/>
    </source>
</evidence>
<evidence type="ECO:0000256" key="6">
    <source>
        <dbReference type="ARBA" id="ARBA00017157"/>
    </source>
</evidence>
<evidence type="ECO:0000259" key="17">
    <source>
        <dbReference type="PROSITE" id="PS50089"/>
    </source>
</evidence>
<comment type="subcellular location">
    <subcellularLocation>
        <location evidence="2">Cytoplasm</location>
        <location evidence="2">Cytosol</location>
    </subcellularLocation>
</comment>
<evidence type="ECO:0000256" key="8">
    <source>
        <dbReference type="ARBA" id="ARBA00022679"/>
    </source>
</evidence>
<dbReference type="CDD" id="cd16491">
    <property type="entry name" value="RING-CH-C4HC3_LTN1"/>
    <property type="match status" value="1"/>
</dbReference>
<dbReference type="Gene3D" id="3.30.40.10">
    <property type="entry name" value="Zinc/RING finger domain, C3HC4 (zinc finger)"/>
    <property type="match status" value="1"/>
</dbReference>
<dbReference type="Pfam" id="PF23009">
    <property type="entry name" value="UBC_like"/>
    <property type="match status" value="1"/>
</dbReference>